<reference evidence="4" key="2">
    <citation type="submission" date="2025-09" db="UniProtKB">
        <authorList>
            <consortium name="Ensembl"/>
        </authorList>
    </citation>
    <scope>IDENTIFICATION</scope>
</reference>
<keyword evidence="2" id="KW-0539">Nucleus</keyword>
<dbReference type="AlphaFoldDB" id="A0A8C9ZWT4"/>
<comment type="subcellular location">
    <subcellularLocation>
        <location evidence="1">Nucleus</location>
    </subcellularLocation>
</comment>
<dbReference type="PANTHER" id="PTHR12585">
    <property type="entry name" value="SCC1 / RAD21 FAMILY MEMBER"/>
    <property type="match status" value="1"/>
</dbReference>
<dbReference type="GO" id="GO:0003682">
    <property type="term" value="F:chromatin binding"/>
    <property type="evidence" value="ECO:0007669"/>
    <property type="project" value="TreeGrafter"/>
</dbReference>
<proteinExistence type="predicted"/>
<sequence>MFYYPDVLHRHTGCFATIWLAATKGIRITRRELLKVNVKRTCGDILDYVTAKVPPPQQNLPKPRFSLYLSSQLQYGVVVVYHRQCGFLLEEVQQTIDRLLRSKKCINIDMAESDRLALNVPDSLYMMEEAEGAQDPFFGLMASHQLPNKTPIASVSFLSPSLYSLPLLFDFCLSLIVTLLLDQYFEGDDLPEATAREIDLLMDQPDQFRGGVCSQPVSFWKQVMESTRVVCVCVNTWLHNFQFVCWSVMSFNRTNAVDTDAVCFSLRPQVGVPPLRKPGGRRRRQLVFADPQVQISERAMKEQITNPLAETLELVQKHTEIVVQWMCLSGSTDSNCNIYIIKIFQLFEVRFGSLVEWTESLAFSQKLVYLQVFRFTAPTAGVQKMTEDLFFLSLVRPGISSTSRALPSGYILCALCKVTQLS</sequence>
<evidence type="ECO:0000313" key="5">
    <source>
        <dbReference type="Proteomes" id="UP000694568"/>
    </source>
</evidence>
<dbReference type="InterPro" id="IPR039781">
    <property type="entry name" value="Rad21/Rec8-like"/>
</dbReference>
<evidence type="ECO:0000259" key="3">
    <source>
        <dbReference type="Pfam" id="PF04825"/>
    </source>
</evidence>
<accession>A0A8C9ZWT4</accession>
<dbReference type="Ensembl" id="ENSSLUT00000045931.1">
    <property type="protein sequence ID" value="ENSSLUP00000044533.1"/>
    <property type="gene ID" value="ENSSLUG00000019713.1"/>
</dbReference>
<dbReference type="Pfam" id="PF04825">
    <property type="entry name" value="Rad21_Rec8_N"/>
    <property type="match status" value="1"/>
</dbReference>
<dbReference type="GO" id="GO:0051177">
    <property type="term" value="P:meiotic sister chromatid cohesion"/>
    <property type="evidence" value="ECO:0007669"/>
    <property type="project" value="TreeGrafter"/>
</dbReference>
<evidence type="ECO:0000313" key="4">
    <source>
        <dbReference type="Ensembl" id="ENSSLUP00000044533.1"/>
    </source>
</evidence>
<dbReference type="Proteomes" id="UP000694568">
    <property type="component" value="Unplaced"/>
</dbReference>
<dbReference type="PANTHER" id="PTHR12585:SF27">
    <property type="entry name" value="MEIOTIC RECOMBINATION PROTEIN REC8 HOMOLOG"/>
    <property type="match status" value="1"/>
</dbReference>
<name>A0A8C9ZWT4_SANLU</name>
<dbReference type="GO" id="GO:0006302">
    <property type="term" value="P:double-strand break repair"/>
    <property type="evidence" value="ECO:0007669"/>
    <property type="project" value="TreeGrafter"/>
</dbReference>
<keyword evidence="5" id="KW-1185">Reference proteome</keyword>
<feature type="domain" description="Rad21/Rec8-like protein N-terminal" evidence="3">
    <location>
        <begin position="1"/>
        <end position="113"/>
    </location>
</feature>
<reference evidence="4" key="1">
    <citation type="submission" date="2025-08" db="UniProtKB">
        <authorList>
            <consortium name="Ensembl"/>
        </authorList>
    </citation>
    <scope>IDENTIFICATION</scope>
</reference>
<dbReference type="GeneTree" id="ENSGT00390000011379"/>
<organism evidence="4 5">
    <name type="scientific">Sander lucioperca</name>
    <name type="common">Pike-perch</name>
    <name type="synonym">Perca lucioperca</name>
    <dbReference type="NCBI Taxonomy" id="283035"/>
    <lineage>
        <taxon>Eukaryota</taxon>
        <taxon>Metazoa</taxon>
        <taxon>Chordata</taxon>
        <taxon>Craniata</taxon>
        <taxon>Vertebrata</taxon>
        <taxon>Euteleostomi</taxon>
        <taxon>Actinopterygii</taxon>
        <taxon>Neopterygii</taxon>
        <taxon>Teleostei</taxon>
        <taxon>Neoteleostei</taxon>
        <taxon>Acanthomorphata</taxon>
        <taxon>Eupercaria</taxon>
        <taxon>Perciformes</taxon>
        <taxon>Percoidei</taxon>
        <taxon>Percidae</taxon>
        <taxon>Luciopercinae</taxon>
        <taxon>Sander</taxon>
    </lineage>
</organism>
<dbReference type="GO" id="GO:0005634">
    <property type="term" value="C:nucleus"/>
    <property type="evidence" value="ECO:0007669"/>
    <property type="project" value="UniProtKB-SubCell"/>
</dbReference>
<protein>
    <submittedName>
        <fullName evidence="4">REC8 meiotic recombination protein b</fullName>
    </submittedName>
</protein>
<evidence type="ECO:0000256" key="1">
    <source>
        <dbReference type="ARBA" id="ARBA00004123"/>
    </source>
</evidence>
<dbReference type="GO" id="GO:0030893">
    <property type="term" value="C:meiotic cohesin complex"/>
    <property type="evidence" value="ECO:0007669"/>
    <property type="project" value="TreeGrafter"/>
</dbReference>
<evidence type="ECO:0000256" key="2">
    <source>
        <dbReference type="ARBA" id="ARBA00023242"/>
    </source>
</evidence>
<dbReference type="InterPro" id="IPR006910">
    <property type="entry name" value="Rad21_Rec8_N"/>
</dbReference>